<proteinExistence type="predicted"/>
<sequence>MKKIISITAVLLLVSFAMVAKTQIIAHRGYWKKAGSAQNSVSSLKNAQENAFYGSELDVHITVDNVVVVCHDDSIQHHDINTSTYAELKDLKLGNGEVMPTLEAYLKQERKNTQTKLIIEIKYKKDAELEKKTAKSVVDLVKKFGMEKDVEYISFSMNICKELLLLTHNSPVAYLAYKDLVFSPKELKEIGVSGLDYHYALLFQKPEWIAEAKALGLTTNAWTVNNAADMQKLIDLDIDFITTDEPVKATEVANK</sequence>
<dbReference type="EMBL" id="CP002345">
    <property type="protein sequence ID" value="ADQ81070.1"/>
    <property type="molecule type" value="Genomic_DNA"/>
</dbReference>
<dbReference type="Pfam" id="PF03009">
    <property type="entry name" value="GDPD"/>
    <property type="match status" value="1"/>
</dbReference>
<dbReference type="eggNOG" id="COG0584">
    <property type="taxonomic scope" value="Bacteria"/>
</dbReference>
<keyword evidence="1" id="KW-0732">Signal</keyword>
<dbReference type="InterPro" id="IPR030395">
    <property type="entry name" value="GP_PDE_dom"/>
</dbReference>
<organism evidence="3 4">
    <name type="scientific">Paludibacter propionicigenes (strain DSM 17365 / JCM 13257 / WB4)</name>
    <dbReference type="NCBI Taxonomy" id="694427"/>
    <lineage>
        <taxon>Bacteria</taxon>
        <taxon>Pseudomonadati</taxon>
        <taxon>Bacteroidota</taxon>
        <taxon>Bacteroidia</taxon>
        <taxon>Bacteroidales</taxon>
        <taxon>Paludibacteraceae</taxon>
        <taxon>Paludibacter</taxon>
    </lineage>
</organism>
<evidence type="ECO:0000313" key="3">
    <source>
        <dbReference type="EMBL" id="ADQ81070.1"/>
    </source>
</evidence>
<protein>
    <submittedName>
        <fullName evidence="3">Glycerophosphoryl diester phosphodiesterase</fullName>
    </submittedName>
</protein>
<reference evidence="3 4" key="2">
    <citation type="journal article" date="2011" name="Stand. Genomic Sci.">
        <title>Complete genome sequence of Paludibacter propionicigenes type strain (WB4).</title>
        <authorList>
            <person name="Gronow S."/>
            <person name="Munk C."/>
            <person name="Lapidus A."/>
            <person name="Nolan M."/>
            <person name="Lucas S."/>
            <person name="Hammon N."/>
            <person name="Deshpande S."/>
            <person name="Cheng J.F."/>
            <person name="Tapia R."/>
            <person name="Han C."/>
            <person name="Goodwin L."/>
            <person name="Pitluck S."/>
            <person name="Liolios K."/>
            <person name="Ivanova N."/>
            <person name="Mavromatis K."/>
            <person name="Mikhailova N."/>
            <person name="Pati A."/>
            <person name="Chen A."/>
            <person name="Palaniappan K."/>
            <person name="Land M."/>
            <person name="Hauser L."/>
            <person name="Chang Y.J."/>
            <person name="Jeffries C.D."/>
            <person name="Brambilla E."/>
            <person name="Rohde M."/>
            <person name="Goker M."/>
            <person name="Detter J.C."/>
            <person name="Woyke T."/>
            <person name="Bristow J."/>
            <person name="Eisen J.A."/>
            <person name="Markowitz V."/>
            <person name="Hugenholtz P."/>
            <person name="Kyrpides N.C."/>
            <person name="Klenk H.P."/>
        </authorList>
    </citation>
    <scope>NUCLEOTIDE SEQUENCE [LARGE SCALE GENOMIC DNA]</scope>
    <source>
        <strain evidence="4">DSM 17365 / JCM 13257 / WB4</strain>
    </source>
</reference>
<dbReference type="InterPro" id="IPR017946">
    <property type="entry name" value="PLC-like_Pdiesterase_TIM-brl"/>
</dbReference>
<dbReference type="RefSeq" id="WP_013446439.1">
    <property type="nucleotide sequence ID" value="NC_014734.1"/>
</dbReference>
<evidence type="ECO:0000313" key="4">
    <source>
        <dbReference type="Proteomes" id="UP000008718"/>
    </source>
</evidence>
<feature type="signal peptide" evidence="1">
    <location>
        <begin position="1"/>
        <end position="20"/>
    </location>
</feature>
<feature type="domain" description="GP-PDE" evidence="2">
    <location>
        <begin position="22"/>
        <end position="253"/>
    </location>
</feature>
<dbReference type="SUPFAM" id="SSF51695">
    <property type="entry name" value="PLC-like phosphodiesterases"/>
    <property type="match status" value="1"/>
</dbReference>
<dbReference type="GO" id="GO:0006629">
    <property type="term" value="P:lipid metabolic process"/>
    <property type="evidence" value="ECO:0007669"/>
    <property type="project" value="InterPro"/>
</dbReference>
<reference key="1">
    <citation type="submission" date="2010-11" db="EMBL/GenBank/DDBJ databases">
        <title>The complete genome of Paludibacter propionicigenes DSM 17365.</title>
        <authorList>
            <consortium name="US DOE Joint Genome Institute (JGI-PGF)"/>
            <person name="Lucas S."/>
            <person name="Copeland A."/>
            <person name="Lapidus A."/>
            <person name="Bruce D."/>
            <person name="Goodwin L."/>
            <person name="Pitluck S."/>
            <person name="Kyrpides N."/>
            <person name="Mavromatis K."/>
            <person name="Ivanova N."/>
            <person name="Munk A.C."/>
            <person name="Brettin T."/>
            <person name="Detter J.C."/>
            <person name="Han C."/>
            <person name="Tapia R."/>
            <person name="Land M."/>
            <person name="Hauser L."/>
            <person name="Markowitz V."/>
            <person name="Cheng J.-F."/>
            <person name="Hugenholtz P."/>
            <person name="Woyke T."/>
            <person name="Wu D."/>
            <person name="Gronow S."/>
            <person name="Wellnitz S."/>
            <person name="Brambilla E."/>
            <person name="Klenk H.-P."/>
            <person name="Eisen J.A."/>
        </authorList>
    </citation>
    <scope>NUCLEOTIDE SEQUENCE</scope>
    <source>
        <strain>WB4</strain>
    </source>
</reference>
<dbReference type="PROSITE" id="PS51704">
    <property type="entry name" value="GP_PDE"/>
    <property type="match status" value="1"/>
</dbReference>
<dbReference type="STRING" id="694427.Palpr_2941"/>
<dbReference type="PANTHER" id="PTHR46211">
    <property type="entry name" value="GLYCEROPHOSPHORYL DIESTER PHOSPHODIESTERASE"/>
    <property type="match status" value="1"/>
</dbReference>
<evidence type="ECO:0000256" key="1">
    <source>
        <dbReference type="SAM" id="SignalP"/>
    </source>
</evidence>
<gene>
    <name evidence="3" type="ordered locus">Palpr_2941</name>
</gene>
<accession>E4T0K6</accession>
<feature type="chain" id="PRO_5003186730" evidence="1">
    <location>
        <begin position="21"/>
        <end position="255"/>
    </location>
</feature>
<dbReference type="Proteomes" id="UP000008718">
    <property type="component" value="Chromosome"/>
</dbReference>
<dbReference type="Gene3D" id="3.20.20.190">
    <property type="entry name" value="Phosphatidylinositol (PI) phosphodiesterase"/>
    <property type="match status" value="1"/>
</dbReference>
<dbReference type="GO" id="GO:0008081">
    <property type="term" value="F:phosphoric diester hydrolase activity"/>
    <property type="evidence" value="ECO:0007669"/>
    <property type="project" value="InterPro"/>
</dbReference>
<dbReference type="KEGG" id="ppn:Palpr_2941"/>
<keyword evidence="4" id="KW-1185">Reference proteome</keyword>
<name>E4T0K6_PALPW</name>
<dbReference type="OrthoDB" id="9776255at2"/>
<dbReference type="PANTHER" id="PTHR46211:SF1">
    <property type="entry name" value="GLYCEROPHOSPHODIESTER PHOSPHODIESTERASE, CYTOPLASMIC"/>
    <property type="match status" value="1"/>
</dbReference>
<dbReference type="HOGENOM" id="CLU_030006_3_5_10"/>
<evidence type="ECO:0000259" key="2">
    <source>
        <dbReference type="PROSITE" id="PS51704"/>
    </source>
</evidence>
<dbReference type="AlphaFoldDB" id="E4T0K6"/>